<accession>A0ACC2HRZ1</accession>
<reference evidence="1" key="1">
    <citation type="submission" date="2022-11" db="EMBL/GenBank/DDBJ databases">
        <title>Genome Sequence of Boeremia exigua.</title>
        <authorList>
            <person name="Buettner E."/>
        </authorList>
    </citation>
    <scope>NUCLEOTIDE SEQUENCE</scope>
    <source>
        <strain evidence="1">CU02</strain>
    </source>
</reference>
<dbReference type="EMBL" id="JAPHNI010001390">
    <property type="protein sequence ID" value="KAJ8105729.1"/>
    <property type="molecule type" value="Genomic_DNA"/>
</dbReference>
<comment type="caution">
    <text evidence="1">The sequence shown here is derived from an EMBL/GenBank/DDBJ whole genome shotgun (WGS) entry which is preliminary data.</text>
</comment>
<name>A0ACC2HRZ1_9PLEO</name>
<evidence type="ECO:0000313" key="2">
    <source>
        <dbReference type="Proteomes" id="UP001153331"/>
    </source>
</evidence>
<gene>
    <name evidence="1" type="ORF">OPT61_g10005</name>
</gene>
<organism evidence="1 2">
    <name type="scientific">Boeremia exigua</name>
    <dbReference type="NCBI Taxonomy" id="749465"/>
    <lineage>
        <taxon>Eukaryota</taxon>
        <taxon>Fungi</taxon>
        <taxon>Dikarya</taxon>
        <taxon>Ascomycota</taxon>
        <taxon>Pezizomycotina</taxon>
        <taxon>Dothideomycetes</taxon>
        <taxon>Pleosporomycetidae</taxon>
        <taxon>Pleosporales</taxon>
        <taxon>Pleosporineae</taxon>
        <taxon>Didymellaceae</taxon>
        <taxon>Boeremia</taxon>
    </lineage>
</organism>
<sequence>MDPNITKALNDKLYDKRKSGALELEGLIRDALNAQDHDRIAKIVHELCHHYAYAVHQPHARNGGLIGLAAASIALGPEVARYLEEIVPPVLACFSDSDARVRYYACESMYNIAKVAKGEILVYFNQVFDALCKLAADSELSVKNGAELLDRLVKDIVSESAASYVSVLHDLNNESLGHSDESPEHHPHHLETAFSLERFLPLLEERINVINPFTRSFLVAWVTLLDSIPDLELIAHLPRFLAGLFKFLSDSNTDVYTMTHVALDRFLNEIRKIARIKKGIAESKISHSKDGRRQSTSSSTRSDVGEDSEATGSTPLEHQVSLDEGDQTSAESESMSGDSGKSVNGDGDWIPGQDVHVDHPKIFEILVGFLSSPSGKIQLHHNDSALTAVDAEEEQTSIVLTALRWIHAFFEICPEDITPFVPSLLSHVLPRMSHDVDDVRQEAIKVNAALMDYIMSLSEDRPPNSNIGDKIQLPPSLSELGKELTGTQRRDSNLSTRLLKAVIRDQVPENKTGTQSPTPAEDRDSSPRPVLELDYQAAVSALTLQFLNEHEATRVAAIAWLIMLHRMAPGRILTVDDGTFPALLKTLSDPSDAVVTRDLLLLSQISMHSDDTYFTSFMVNLLKLFCTDRRLLETRGNLIIRQLCLTLSAEKIYRTMADCIVKDEDVEFASIMVQNLNNNLITAPELADLRRRLRNLDSRDGQSFFVTLFKAWCHNAVATFSLCLLAQAYEQAYHLLQVFADLEMTVNTLIQIDKLVQLLESPVFTYLRIQLLEPEKYPHLYKCLYGLLMLLPQSSAFAALKNRLNSVSAIGYLHIAPRTYVPQSNTLNHLRQKSSEVGTSSAPQGPSASGFERPNRLKAREEGSVKWTELLDRFKATQEKARRTQAHATMGEDMPVGLDTVQEKEAKGPPAVPPKHAGLRPNSPAGAMRPSPAAANAAQGHKPRSSLSNLGRFAGGVAGRNKKK</sequence>
<proteinExistence type="predicted"/>
<dbReference type="Proteomes" id="UP001153331">
    <property type="component" value="Unassembled WGS sequence"/>
</dbReference>
<protein>
    <submittedName>
        <fullName evidence="1">Uncharacterized protein</fullName>
    </submittedName>
</protein>
<evidence type="ECO:0000313" key="1">
    <source>
        <dbReference type="EMBL" id="KAJ8105729.1"/>
    </source>
</evidence>
<keyword evidence="2" id="KW-1185">Reference proteome</keyword>